<dbReference type="KEGG" id="vg:77947858"/>
<evidence type="ECO:0000313" key="1">
    <source>
        <dbReference type="EMBL" id="QRE00591.1"/>
    </source>
</evidence>
<name>A0A889IQM3_9CAUD</name>
<organism evidence="1 2">
    <name type="scientific">Pseudomonas phage Itty13</name>
    <dbReference type="NCBI Taxonomy" id="2805750"/>
    <lineage>
        <taxon>Viruses</taxon>
        <taxon>Duplodnaviria</taxon>
        <taxon>Heunggongvirae</taxon>
        <taxon>Uroviricota</taxon>
        <taxon>Caudoviricetes</taxon>
        <taxon>Ittyvirus</taxon>
        <taxon>Ittyvirus itty13</taxon>
    </lineage>
</organism>
<dbReference type="EMBL" id="MW460249">
    <property type="protein sequence ID" value="QRE00591.1"/>
    <property type="molecule type" value="Genomic_DNA"/>
</dbReference>
<protein>
    <submittedName>
        <fullName evidence="1">Uncharacterized protein</fullName>
    </submittedName>
</protein>
<proteinExistence type="predicted"/>
<dbReference type="GeneID" id="77947858"/>
<accession>A0A889IQM3</accession>
<sequence>MNLHPINAAELNGSNEIWSWYGSSTVAVASDAESIRGASLSGDASIQVQTTGEPSVLLTPPFYAANIMLDSDAEAIYGRSGSGASIIQIGSDADGTRWVLGESASDIVFLADGDAQVVAPAAASFDIIFETVIEERVTPGIFGEGASQIIIATGAEGVPGRAVRLEPFGARIELATRAAPHLVINSPAGDSTIALSAVGDARFGRKVYLEPADALIELFSRGDDSAMQRYVYAEGAATIVLLAGALQAGIPPIPTEYVPAPRSRTIIVQRDPRGLIVARETRSI</sequence>
<dbReference type="Proteomes" id="UP000610026">
    <property type="component" value="Segment"/>
</dbReference>
<reference evidence="1" key="1">
    <citation type="submission" date="2021-01" db="EMBL/GenBank/DDBJ databases">
        <authorList>
            <person name="Ben Porat S."/>
            <person name="Alkalay-Oren S."/>
            <person name="Coppenhagen-Glazer S."/>
            <person name="Hazan R."/>
        </authorList>
    </citation>
    <scope>NUCLEOTIDE SEQUENCE</scope>
</reference>
<evidence type="ECO:0000313" key="2">
    <source>
        <dbReference type="Proteomes" id="UP000610026"/>
    </source>
</evidence>
<keyword evidence="2" id="KW-1185">Reference proteome</keyword>
<dbReference type="RefSeq" id="YP_010671604.1">
    <property type="nucleotide sequence ID" value="NC_070969.1"/>
</dbReference>